<organism evidence="1 2">
    <name type="scientific">Salinimicrobium tongyeongense</name>
    <dbReference type="NCBI Taxonomy" id="2809707"/>
    <lineage>
        <taxon>Bacteria</taxon>
        <taxon>Pseudomonadati</taxon>
        <taxon>Bacteroidota</taxon>
        <taxon>Flavobacteriia</taxon>
        <taxon>Flavobacteriales</taxon>
        <taxon>Flavobacteriaceae</taxon>
        <taxon>Salinimicrobium</taxon>
    </lineage>
</organism>
<gene>
    <name evidence="1" type="ORF">JRG66_05640</name>
</gene>
<dbReference type="EMBL" id="CP069620">
    <property type="protein sequence ID" value="UZH56345.1"/>
    <property type="molecule type" value="Genomic_DNA"/>
</dbReference>
<name>A0ABY6NTV1_9FLAO</name>
<protein>
    <recommendedName>
        <fullName evidence="3">Efflux RND transporter periplasmic adaptor subunit</fullName>
    </recommendedName>
</protein>
<accession>A0ABY6NTV1</accession>
<keyword evidence="2" id="KW-1185">Reference proteome</keyword>
<dbReference type="Proteomes" id="UP001163981">
    <property type="component" value="Chromosome"/>
</dbReference>
<evidence type="ECO:0000313" key="2">
    <source>
        <dbReference type="Proteomes" id="UP001163981"/>
    </source>
</evidence>
<reference evidence="1" key="1">
    <citation type="submission" date="2021-02" db="EMBL/GenBank/DDBJ databases">
        <title>Salinimicrobium sp. nov. isolated from seawater in Tongyeong, Republic of Korea.</title>
        <authorList>
            <person name="Lee S.-J."/>
        </authorList>
    </citation>
    <scope>NUCLEOTIDE SEQUENCE</scope>
    <source>
        <strain evidence="1">HN-2-9-2</strain>
    </source>
</reference>
<dbReference type="RefSeq" id="WP_265164839.1">
    <property type="nucleotide sequence ID" value="NZ_CP069620.1"/>
</dbReference>
<evidence type="ECO:0000313" key="1">
    <source>
        <dbReference type="EMBL" id="UZH56345.1"/>
    </source>
</evidence>
<proteinExistence type="predicted"/>
<evidence type="ECO:0008006" key="3">
    <source>
        <dbReference type="Google" id="ProtNLM"/>
    </source>
</evidence>
<sequence>MNVFLVLLLVLVTGCNESSGKEIAIAGPVIEISEEKKAQQEVKNRD</sequence>